<feature type="signal peptide" evidence="2">
    <location>
        <begin position="1"/>
        <end position="25"/>
    </location>
</feature>
<reference evidence="3 4" key="1">
    <citation type="submission" date="2020-05" db="EMBL/GenBank/DDBJ databases">
        <authorList>
            <person name="Khan S.A."/>
            <person name="Jeon C.O."/>
            <person name="Chun B.H."/>
        </authorList>
    </citation>
    <scope>NUCLEOTIDE SEQUENCE [LARGE SCALE GENOMIC DNA]</scope>
    <source>
        <strain evidence="3 4">B156</strain>
    </source>
</reference>
<proteinExistence type="predicted"/>
<keyword evidence="4" id="KW-1185">Reference proteome</keyword>
<accession>A0A849KL03</accession>
<dbReference type="EMBL" id="JABFCS010000001">
    <property type="protein sequence ID" value="NNU45131.1"/>
    <property type="molecule type" value="Genomic_DNA"/>
</dbReference>
<name>A0A849KL03_9BURK</name>
<evidence type="ECO:0000313" key="4">
    <source>
        <dbReference type="Proteomes" id="UP000552954"/>
    </source>
</evidence>
<comment type="caution">
    <text evidence="3">The sequence shown here is derived from an EMBL/GenBank/DDBJ whole genome shotgun (WGS) entry which is preliminary data.</text>
</comment>
<feature type="compositionally biased region" description="Low complexity" evidence="1">
    <location>
        <begin position="27"/>
        <end position="42"/>
    </location>
</feature>
<protein>
    <submittedName>
        <fullName evidence="3">Uncharacterized protein</fullName>
    </submittedName>
</protein>
<reference evidence="3 4" key="2">
    <citation type="submission" date="2020-06" db="EMBL/GenBank/DDBJ databases">
        <title>Ramlibacter rhizophilus sp. nov., isolated from rhizosphere soil of national flower Mugunghwa from South Korea.</title>
        <authorList>
            <person name="Zheng-Fei Y."/>
            <person name="Huan T."/>
        </authorList>
    </citation>
    <scope>NUCLEOTIDE SEQUENCE [LARGE SCALE GENOMIC DNA]</scope>
    <source>
        <strain evidence="3 4">B156</strain>
    </source>
</reference>
<feature type="chain" id="PRO_5032461701" evidence="2">
    <location>
        <begin position="26"/>
        <end position="200"/>
    </location>
</feature>
<organism evidence="3 4">
    <name type="scientific">Ramlibacter montanisoli</name>
    <dbReference type="NCBI Taxonomy" id="2732512"/>
    <lineage>
        <taxon>Bacteria</taxon>
        <taxon>Pseudomonadati</taxon>
        <taxon>Pseudomonadota</taxon>
        <taxon>Betaproteobacteria</taxon>
        <taxon>Burkholderiales</taxon>
        <taxon>Comamonadaceae</taxon>
        <taxon>Ramlibacter</taxon>
    </lineage>
</organism>
<dbReference type="Proteomes" id="UP000552954">
    <property type="component" value="Unassembled WGS sequence"/>
</dbReference>
<evidence type="ECO:0000313" key="3">
    <source>
        <dbReference type="EMBL" id="NNU45131.1"/>
    </source>
</evidence>
<dbReference type="RefSeq" id="WP_171562684.1">
    <property type="nucleotide sequence ID" value="NZ_JABFCS010000001.1"/>
</dbReference>
<evidence type="ECO:0000256" key="2">
    <source>
        <dbReference type="SAM" id="SignalP"/>
    </source>
</evidence>
<sequence>MPMSAEYRKLILAAVLSAAPYAAQAQPKAPPQTKAQAQAQAQMPGEDAKTQAQAGAVADGVSSFVGIAAGTPINPLLPVLGVAFKAATFHHAESLPEAERPRAYAMAAAGWQGSAAGNACAAVSILSGGSFLPACLLVGVGWGWKTWNATERERLEAERCAAPRTAAGKPKPGCVVKRPRVEKTVPPVRTFLAAQDLVAP</sequence>
<dbReference type="AlphaFoldDB" id="A0A849KL03"/>
<evidence type="ECO:0000256" key="1">
    <source>
        <dbReference type="SAM" id="MobiDB-lite"/>
    </source>
</evidence>
<feature type="region of interest" description="Disordered" evidence="1">
    <location>
        <begin position="27"/>
        <end position="52"/>
    </location>
</feature>
<gene>
    <name evidence="3" type="ORF">HK415_21150</name>
</gene>
<keyword evidence="2" id="KW-0732">Signal</keyword>